<evidence type="ECO:0000313" key="2">
    <source>
        <dbReference type="Proteomes" id="UP000824065"/>
    </source>
</evidence>
<accession>A0A9D2JNM6</accession>
<evidence type="ECO:0000313" key="1">
    <source>
        <dbReference type="EMBL" id="HIZ58140.1"/>
    </source>
</evidence>
<dbReference type="EMBL" id="DXBJ01000043">
    <property type="protein sequence ID" value="HIZ58140.1"/>
    <property type="molecule type" value="Genomic_DNA"/>
</dbReference>
<reference evidence="1" key="2">
    <citation type="submission" date="2021-04" db="EMBL/GenBank/DDBJ databases">
        <authorList>
            <person name="Gilroy R."/>
        </authorList>
    </citation>
    <scope>NUCLEOTIDE SEQUENCE</scope>
    <source>
        <strain evidence="1">ChiBcec16-3735</strain>
    </source>
</reference>
<feature type="non-terminal residue" evidence="1">
    <location>
        <position position="1"/>
    </location>
</feature>
<protein>
    <submittedName>
        <fullName evidence="1">Uncharacterized protein</fullName>
    </submittedName>
</protein>
<comment type="caution">
    <text evidence="1">The sequence shown here is derived from an EMBL/GenBank/DDBJ whole genome shotgun (WGS) entry which is preliminary data.</text>
</comment>
<dbReference type="Proteomes" id="UP000824065">
    <property type="component" value="Unassembled WGS sequence"/>
</dbReference>
<sequence length="106" mass="12294">QEYVAFCAGVLRAYFGAVKSNFRSEWDSETSKLLSVISINGFIIALTRQLPINGVNDFEYYKKVFEGWKMDFSNDGFQYTSSQYRKFSTKILKEAFKISEEKLSKI</sequence>
<proteinExistence type="predicted"/>
<gene>
    <name evidence="1" type="ORF">H9725_06130</name>
</gene>
<dbReference type="AlphaFoldDB" id="A0A9D2JNM6"/>
<name>A0A9D2JNM6_9FIRM</name>
<reference evidence="1" key="1">
    <citation type="journal article" date="2021" name="PeerJ">
        <title>Extensive microbial diversity within the chicken gut microbiome revealed by metagenomics and culture.</title>
        <authorList>
            <person name="Gilroy R."/>
            <person name="Ravi A."/>
            <person name="Getino M."/>
            <person name="Pursley I."/>
            <person name="Horton D.L."/>
            <person name="Alikhan N.F."/>
            <person name="Baker D."/>
            <person name="Gharbi K."/>
            <person name="Hall N."/>
            <person name="Watson M."/>
            <person name="Adriaenssens E.M."/>
            <person name="Foster-Nyarko E."/>
            <person name="Jarju S."/>
            <person name="Secka A."/>
            <person name="Antonio M."/>
            <person name="Oren A."/>
            <person name="Chaudhuri R.R."/>
            <person name="La Ragione R."/>
            <person name="Hildebrand F."/>
            <person name="Pallen M.J."/>
        </authorList>
    </citation>
    <scope>NUCLEOTIDE SEQUENCE</scope>
    <source>
        <strain evidence="1">ChiBcec16-3735</strain>
    </source>
</reference>
<organism evidence="1 2">
    <name type="scientific">Candidatus Faecalibacterium gallistercoris</name>
    <dbReference type="NCBI Taxonomy" id="2838579"/>
    <lineage>
        <taxon>Bacteria</taxon>
        <taxon>Bacillati</taxon>
        <taxon>Bacillota</taxon>
        <taxon>Clostridia</taxon>
        <taxon>Eubacteriales</taxon>
        <taxon>Oscillospiraceae</taxon>
        <taxon>Faecalibacterium</taxon>
    </lineage>
</organism>